<keyword evidence="5" id="KW-1185">Reference proteome</keyword>
<dbReference type="InterPro" id="IPR031100">
    <property type="entry name" value="LOG_fam"/>
</dbReference>
<comment type="catalytic activity">
    <reaction evidence="1">
        <text>AMP + H2O = D-ribose 5-phosphate + adenine</text>
        <dbReference type="Rhea" id="RHEA:20129"/>
        <dbReference type="ChEBI" id="CHEBI:15377"/>
        <dbReference type="ChEBI" id="CHEBI:16708"/>
        <dbReference type="ChEBI" id="CHEBI:78346"/>
        <dbReference type="ChEBI" id="CHEBI:456215"/>
        <dbReference type="EC" id="3.2.2.4"/>
    </reaction>
</comment>
<evidence type="ECO:0000313" key="4">
    <source>
        <dbReference type="EMBL" id="GAK45836.1"/>
    </source>
</evidence>
<keyword evidence="3" id="KW-0203">Cytokinin biosynthesis</keyword>
<evidence type="ECO:0000256" key="1">
    <source>
        <dbReference type="ARBA" id="ARBA00000274"/>
    </source>
</evidence>
<dbReference type="EMBL" id="BBIO01000012">
    <property type="protein sequence ID" value="GAK45836.1"/>
    <property type="molecule type" value="Genomic_DNA"/>
</dbReference>
<reference evidence="4 5" key="1">
    <citation type="submission" date="2014-07" db="EMBL/GenBank/DDBJ databases">
        <title>Tepidicaulis marinum gen. nov., sp. nov., a novel marine bacterium denitrifying nitrate to nitrous oxide strictly under microaerobic conditions.</title>
        <authorList>
            <person name="Takeuchi M."/>
            <person name="Yamagishi T."/>
            <person name="Kamagata Y."/>
            <person name="Oshima K."/>
            <person name="Hattori M."/>
            <person name="Katayama T."/>
            <person name="Hanada S."/>
            <person name="Tamaki H."/>
            <person name="Marumo K."/>
            <person name="Maeda H."/>
            <person name="Nedachi M."/>
            <person name="Iwasaki W."/>
            <person name="Suwa Y."/>
            <person name="Sakata S."/>
        </authorList>
    </citation>
    <scope>NUCLEOTIDE SEQUENCE [LARGE SCALE GENOMIC DNA]</scope>
    <source>
        <strain evidence="4 5">MA2</strain>
    </source>
</reference>
<evidence type="ECO:0000256" key="2">
    <source>
        <dbReference type="ARBA" id="ARBA00006763"/>
    </source>
</evidence>
<dbReference type="Gene3D" id="3.40.50.450">
    <property type="match status" value="1"/>
</dbReference>
<dbReference type="eggNOG" id="COG1611">
    <property type="taxonomic scope" value="Bacteria"/>
</dbReference>
<dbReference type="PANTHER" id="PTHR31223:SF70">
    <property type="entry name" value="LOG FAMILY PROTEIN YJL055W"/>
    <property type="match status" value="1"/>
</dbReference>
<accession>A0A081BCR8</accession>
<comment type="caution">
    <text evidence="4">The sequence shown here is derived from an EMBL/GenBank/DDBJ whole genome shotgun (WGS) entry which is preliminary data.</text>
</comment>
<dbReference type="GO" id="GO:0005829">
    <property type="term" value="C:cytosol"/>
    <property type="evidence" value="ECO:0007669"/>
    <property type="project" value="TreeGrafter"/>
</dbReference>
<dbReference type="SUPFAM" id="SSF102405">
    <property type="entry name" value="MCP/YpsA-like"/>
    <property type="match status" value="1"/>
</dbReference>
<evidence type="ECO:0000313" key="5">
    <source>
        <dbReference type="Proteomes" id="UP000028702"/>
    </source>
</evidence>
<dbReference type="EC" id="3.2.2.n1" evidence="3"/>
<protein>
    <recommendedName>
        <fullName evidence="3">Cytokinin riboside 5'-monophosphate phosphoribohydrolase</fullName>
        <ecNumber evidence="3">3.2.2.n1</ecNumber>
    </recommendedName>
</protein>
<dbReference type="InterPro" id="IPR005269">
    <property type="entry name" value="LOG"/>
</dbReference>
<dbReference type="RefSeq" id="WP_045447570.1">
    <property type="nucleotide sequence ID" value="NZ_BBIO01000012.1"/>
</dbReference>
<dbReference type="Proteomes" id="UP000028702">
    <property type="component" value="Unassembled WGS sequence"/>
</dbReference>
<organism evidence="4 5">
    <name type="scientific">Tepidicaulis marinus</name>
    <dbReference type="NCBI Taxonomy" id="1333998"/>
    <lineage>
        <taxon>Bacteria</taxon>
        <taxon>Pseudomonadati</taxon>
        <taxon>Pseudomonadota</taxon>
        <taxon>Alphaproteobacteria</taxon>
        <taxon>Hyphomicrobiales</taxon>
        <taxon>Parvibaculaceae</taxon>
        <taxon>Tepidicaulis</taxon>
    </lineage>
</organism>
<comment type="similarity">
    <text evidence="2 3">Belongs to the LOG family.</text>
</comment>
<dbReference type="PANTHER" id="PTHR31223">
    <property type="entry name" value="LOG FAMILY PROTEIN YJL055W"/>
    <property type="match status" value="1"/>
</dbReference>
<evidence type="ECO:0000256" key="3">
    <source>
        <dbReference type="RuleBase" id="RU363015"/>
    </source>
</evidence>
<dbReference type="Pfam" id="PF03641">
    <property type="entry name" value="Lysine_decarbox"/>
    <property type="match status" value="1"/>
</dbReference>
<keyword evidence="3" id="KW-0378">Hydrolase</keyword>
<dbReference type="AlphaFoldDB" id="A0A081BCR8"/>
<sequence length="182" mass="19799">MKPQNVCVYCGSSFGEDPVFKREAHAFGAVLAREGVGLVYGGGGIGLMGEVARAALAGGGRVTGIIPSFLNEREIPLNEVTELIVTASMHERKQLMFEKSEAFIAFPGGIGTIEETIEMMTWAQLGRHTHPIIFVNIGGYWDPLITMLDHVIEAGFARSSVHSLYSVVDRVEDILPRIRAVL</sequence>
<gene>
    <name evidence="4" type="ORF">M2A_2335</name>
</gene>
<proteinExistence type="inferred from homology"/>
<dbReference type="GO" id="GO:0008714">
    <property type="term" value="F:AMP nucleosidase activity"/>
    <property type="evidence" value="ECO:0007669"/>
    <property type="project" value="UniProtKB-EC"/>
</dbReference>
<name>A0A081BCR8_9HYPH</name>
<dbReference type="NCBIfam" id="TIGR00730">
    <property type="entry name" value="Rossman fold protein, TIGR00730 family"/>
    <property type="match status" value="1"/>
</dbReference>
<dbReference type="GO" id="GO:0009691">
    <property type="term" value="P:cytokinin biosynthetic process"/>
    <property type="evidence" value="ECO:0007669"/>
    <property type="project" value="UniProtKB-UniRule"/>
</dbReference>
<dbReference type="STRING" id="1333998.M2A_2335"/>